<reference evidence="1 2" key="1">
    <citation type="submission" date="2019-03" db="EMBL/GenBank/DDBJ databases">
        <title>Single cell metagenomics reveals metabolic interactions within the superorganism composed of flagellate Streblomastix strix and complex community of Bacteroidetes bacteria on its surface.</title>
        <authorList>
            <person name="Treitli S.C."/>
            <person name="Kolisko M."/>
            <person name="Husnik F."/>
            <person name="Keeling P."/>
            <person name="Hampl V."/>
        </authorList>
    </citation>
    <scope>NUCLEOTIDE SEQUENCE [LARGE SCALE GENOMIC DNA]</scope>
    <source>
        <strain evidence="1">ST1C</strain>
    </source>
</reference>
<accession>A0A5J4UXM5</accession>
<dbReference type="Proteomes" id="UP000324800">
    <property type="component" value="Unassembled WGS sequence"/>
</dbReference>
<sequence>MNYIQPTDSASFAKDFGNKDNESNGLFPYEGIIYDNCNQELIKSQSFPIKAFDSMLKNKTMSDDDYLLYRDDAKNYATRWDYLQHYNELDTLIMIQLLDNLINWFYQYNIDMFSFMSHAANANAIKYALAYKYFDLNVNYPQSQQKSQSFIYLITIGIIKSQDITYRAAKNIVRQTIM</sequence>
<dbReference type="AlphaFoldDB" id="A0A5J4UXM5"/>
<gene>
    <name evidence="1" type="ORF">EZS28_028998</name>
</gene>
<dbReference type="EMBL" id="SNRW01011199">
    <property type="protein sequence ID" value="KAA6375476.1"/>
    <property type="molecule type" value="Genomic_DNA"/>
</dbReference>
<proteinExistence type="predicted"/>
<name>A0A5J4UXM5_9EUKA</name>
<evidence type="ECO:0000313" key="1">
    <source>
        <dbReference type="EMBL" id="KAA6375476.1"/>
    </source>
</evidence>
<dbReference type="OrthoDB" id="414982at2759"/>
<comment type="caution">
    <text evidence="1">The sequence shown here is derived from an EMBL/GenBank/DDBJ whole genome shotgun (WGS) entry which is preliminary data.</text>
</comment>
<organism evidence="1 2">
    <name type="scientific">Streblomastix strix</name>
    <dbReference type="NCBI Taxonomy" id="222440"/>
    <lineage>
        <taxon>Eukaryota</taxon>
        <taxon>Metamonada</taxon>
        <taxon>Preaxostyla</taxon>
        <taxon>Oxymonadida</taxon>
        <taxon>Streblomastigidae</taxon>
        <taxon>Streblomastix</taxon>
    </lineage>
</organism>
<evidence type="ECO:0000313" key="2">
    <source>
        <dbReference type="Proteomes" id="UP000324800"/>
    </source>
</evidence>
<protein>
    <submittedName>
        <fullName evidence="1">Uncharacterized protein</fullName>
    </submittedName>
</protein>